<organism evidence="2 3">
    <name type="scientific">Longispora fulva</name>
    <dbReference type="NCBI Taxonomy" id="619741"/>
    <lineage>
        <taxon>Bacteria</taxon>
        <taxon>Bacillati</taxon>
        <taxon>Actinomycetota</taxon>
        <taxon>Actinomycetes</taxon>
        <taxon>Micromonosporales</taxon>
        <taxon>Micromonosporaceae</taxon>
        <taxon>Longispora</taxon>
    </lineage>
</organism>
<sequence>MTVPSSTGTAPEPSETDPLGVEPEPADETEAARDEQDRRDGQMRRDDSQPPIVGDGGPES</sequence>
<keyword evidence="3" id="KW-1185">Reference proteome</keyword>
<evidence type="ECO:0000313" key="2">
    <source>
        <dbReference type="EMBL" id="MBG6134068.1"/>
    </source>
</evidence>
<dbReference type="EMBL" id="JADOUF010000001">
    <property type="protein sequence ID" value="MBG6134068.1"/>
    <property type="molecule type" value="Genomic_DNA"/>
</dbReference>
<feature type="compositionally biased region" description="Basic and acidic residues" evidence="1">
    <location>
        <begin position="30"/>
        <end position="48"/>
    </location>
</feature>
<feature type="region of interest" description="Disordered" evidence="1">
    <location>
        <begin position="1"/>
        <end position="60"/>
    </location>
</feature>
<comment type="caution">
    <text evidence="2">The sequence shown here is derived from an EMBL/GenBank/DDBJ whole genome shotgun (WGS) entry which is preliminary data.</text>
</comment>
<accession>A0A8J7GM24</accession>
<dbReference type="AlphaFoldDB" id="A0A8J7GM24"/>
<dbReference type="Proteomes" id="UP000622552">
    <property type="component" value="Unassembled WGS sequence"/>
</dbReference>
<protein>
    <submittedName>
        <fullName evidence="2">Uncharacterized protein</fullName>
    </submittedName>
</protein>
<reference evidence="2" key="1">
    <citation type="submission" date="2020-11" db="EMBL/GenBank/DDBJ databases">
        <title>Sequencing the genomes of 1000 actinobacteria strains.</title>
        <authorList>
            <person name="Klenk H.-P."/>
        </authorList>
    </citation>
    <scope>NUCLEOTIDE SEQUENCE</scope>
    <source>
        <strain evidence="2">DSM 45356</strain>
    </source>
</reference>
<name>A0A8J7GM24_9ACTN</name>
<evidence type="ECO:0000256" key="1">
    <source>
        <dbReference type="SAM" id="MobiDB-lite"/>
    </source>
</evidence>
<gene>
    <name evidence="2" type="ORF">IW245_000262</name>
</gene>
<evidence type="ECO:0000313" key="3">
    <source>
        <dbReference type="Proteomes" id="UP000622552"/>
    </source>
</evidence>
<proteinExistence type="predicted"/>
<dbReference type="RefSeq" id="WP_197001349.1">
    <property type="nucleotide sequence ID" value="NZ_BONS01000026.1"/>
</dbReference>